<organism evidence="2 3">
    <name type="scientific">Mikania micrantha</name>
    <name type="common">bitter vine</name>
    <dbReference type="NCBI Taxonomy" id="192012"/>
    <lineage>
        <taxon>Eukaryota</taxon>
        <taxon>Viridiplantae</taxon>
        <taxon>Streptophyta</taxon>
        <taxon>Embryophyta</taxon>
        <taxon>Tracheophyta</taxon>
        <taxon>Spermatophyta</taxon>
        <taxon>Magnoliopsida</taxon>
        <taxon>eudicotyledons</taxon>
        <taxon>Gunneridae</taxon>
        <taxon>Pentapetalae</taxon>
        <taxon>asterids</taxon>
        <taxon>campanulids</taxon>
        <taxon>Asterales</taxon>
        <taxon>Asteraceae</taxon>
        <taxon>Asteroideae</taxon>
        <taxon>Heliantheae alliance</taxon>
        <taxon>Eupatorieae</taxon>
        <taxon>Mikania</taxon>
    </lineage>
</organism>
<accession>A0A5N6Q3K5</accession>
<dbReference type="FunFam" id="3.90.550.50:FF:000027">
    <property type="entry name" value="Hexosyltransferase"/>
    <property type="match status" value="1"/>
</dbReference>
<keyword evidence="1" id="KW-0812">Transmembrane</keyword>
<dbReference type="UniPathway" id="UPA00378"/>
<dbReference type="Gene3D" id="3.90.550.50">
    <property type="match status" value="1"/>
</dbReference>
<protein>
    <recommendedName>
        <fullName evidence="4">Galectin domain-containing protein</fullName>
    </recommendedName>
</protein>
<keyword evidence="3" id="KW-1185">Reference proteome</keyword>
<name>A0A5N6Q3K5_9ASTR</name>
<dbReference type="PANTHER" id="PTHR38360">
    <property type="entry name" value="OS03G0120000 PROTEIN"/>
    <property type="match status" value="1"/>
</dbReference>
<keyword evidence="1" id="KW-0472">Membrane</keyword>
<feature type="transmembrane region" description="Helical" evidence="1">
    <location>
        <begin position="351"/>
        <end position="372"/>
    </location>
</feature>
<evidence type="ECO:0000313" key="2">
    <source>
        <dbReference type="EMBL" id="KAD7478551.1"/>
    </source>
</evidence>
<dbReference type="OrthoDB" id="2139606at2759"/>
<evidence type="ECO:0000313" key="3">
    <source>
        <dbReference type="Proteomes" id="UP000326396"/>
    </source>
</evidence>
<gene>
    <name evidence="2" type="ORF">E3N88_01687</name>
</gene>
<dbReference type="AlphaFoldDB" id="A0A5N6Q3K5"/>
<dbReference type="EMBL" id="SZYD01000001">
    <property type="protein sequence ID" value="KAD7478551.1"/>
    <property type="molecule type" value="Genomic_DNA"/>
</dbReference>
<reference evidence="2 3" key="1">
    <citation type="submission" date="2019-05" db="EMBL/GenBank/DDBJ databases">
        <title>Mikania micrantha, genome provides insights into the molecular mechanism of rapid growth.</title>
        <authorList>
            <person name="Liu B."/>
        </authorList>
    </citation>
    <scope>NUCLEOTIDE SEQUENCE [LARGE SCALE GENOMIC DNA]</scope>
    <source>
        <strain evidence="2">NLD-2019</strain>
        <tissue evidence="2">Leaf</tissue>
    </source>
</reference>
<evidence type="ECO:0000256" key="1">
    <source>
        <dbReference type="SAM" id="Phobius"/>
    </source>
</evidence>
<proteinExistence type="predicted"/>
<evidence type="ECO:0008006" key="4">
    <source>
        <dbReference type="Google" id="ProtNLM"/>
    </source>
</evidence>
<comment type="caution">
    <text evidence="2">The sequence shown here is derived from an EMBL/GenBank/DDBJ whole genome shotgun (WGS) entry which is preliminary data.</text>
</comment>
<sequence>MVAGVGVNVDARNISKIDDASYFRIYYGNTFKVIKNDLDGKSYLLIQSNSKMAAKTKYCTPRIKSFVIPLANFSLDVNYFPGLLLLLGLMESLKGITSERIASPCLLKLYNEGQLQMLNKSEPQQFSQYTAHFISSNTNQQTQSCNYVTFVPIGEQTPLQRAEWIKYLGVFANVEMRANEIYDVVKNNYMCLVNSTARKNLKPIVAWMEFNDGVWTFTKDAYKLKYIEDAGGENLDESINKITYNISTIEDQEQLHAILCTVDVLIDGTLTPDPIGYNSTMFLQNLNIEDQSCFAFISHESVWRHDKRLSTDLALDWFDGAVSQPQLVLADLIEILFPTGKPVSKMTQKRLIFSVLPLMASALLIAAIFIVFNLCVKTPLYSSNVQNYSSTKQFSLLIGILTRADNYDRRHFLRLIYGNQSPPFAQIDIKFVLCNLTKQEQRVLISLEILRFNDIIILNCFENMNSGKTYTYFSSLPQILSQPYDYVMKADDDVFLRLLPLALSLQPLPRLDLYYGFVVPCQSMDPFVTYMSGMGFVLSWDLVEWIADSDIPRNDIFGPEDKLVGRWLDAGQKARNRFSNKPTMYDFPGTNGRCSHELIPDTIAVHRLKRWDQWLAVIRYFNLTKVLESSKLYHGLDF</sequence>
<dbReference type="Proteomes" id="UP000326396">
    <property type="component" value="Linkage Group LG1"/>
</dbReference>
<keyword evidence="1" id="KW-1133">Transmembrane helix</keyword>
<dbReference type="PANTHER" id="PTHR38360:SF1">
    <property type="entry name" value="F12P19.7"/>
    <property type="match status" value="1"/>
</dbReference>
<dbReference type="SUPFAM" id="SSF53807">
    <property type="entry name" value="Helical backbone' metal receptor"/>
    <property type="match status" value="1"/>
</dbReference>